<evidence type="ECO:0000313" key="3">
    <source>
        <dbReference type="Proteomes" id="UP001187192"/>
    </source>
</evidence>
<accession>A0AA88DUB2</accession>
<feature type="region of interest" description="Disordered" evidence="1">
    <location>
        <begin position="1"/>
        <end position="43"/>
    </location>
</feature>
<gene>
    <name evidence="2" type="ORF">TIFTF001_031031</name>
</gene>
<organism evidence="2 3">
    <name type="scientific">Ficus carica</name>
    <name type="common">Common fig</name>
    <dbReference type="NCBI Taxonomy" id="3494"/>
    <lineage>
        <taxon>Eukaryota</taxon>
        <taxon>Viridiplantae</taxon>
        <taxon>Streptophyta</taxon>
        <taxon>Embryophyta</taxon>
        <taxon>Tracheophyta</taxon>
        <taxon>Spermatophyta</taxon>
        <taxon>Magnoliopsida</taxon>
        <taxon>eudicotyledons</taxon>
        <taxon>Gunneridae</taxon>
        <taxon>Pentapetalae</taxon>
        <taxon>rosids</taxon>
        <taxon>fabids</taxon>
        <taxon>Rosales</taxon>
        <taxon>Moraceae</taxon>
        <taxon>Ficeae</taxon>
        <taxon>Ficus</taxon>
    </lineage>
</organism>
<comment type="caution">
    <text evidence="2">The sequence shown here is derived from an EMBL/GenBank/DDBJ whole genome shotgun (WGS) entry which is preliminary data.</text>
</comment>
<reference evidence="2" key="1">
    <citation type="submission" date="2023-07" db="EMBL/GenBank/DDBJ databases">
        <title>draft genome sequence of fig (Ficus carica).</title>
        <authorList>
            <person name="Takahashi T."/>
            <person name="Nishimura K."/>
        </authorList>
    </citation>
    <scope>NUCLEOTIDE SEQUENCE</scope>
</reference>
<protein>
    <submittedName>
        <fullName evidence="2">Uncharacterized protein</fullName>
    </submittedName>
</protein>
<proteinExistence type="predicted"/>
<dbReference type="AlphaFoldDB" id="A0AA88DUB2"/>
<dbReference type="Proteomes" id="UP001187192">
    <property type="component" value="Unassembled WGS sequence"/>
</dbReference>
<keyword evidence="3" id="KW-1185">Reference proteome</keyword>
<sequence length="43" mass="4539">MAIGPDNPAYAGHRTTPTIAGNLHLRTRASTASPRGLRRASQP</sequence>
<evidence type="ECO:0000313" key="2">
    <source>
        <dbReference type="EMBL" id="GMN61947.1"/>
    </source>
</evidence>
<dbReference type="EMBL" id="BTGU01000120">
    <property type="protein sequence ID" value="GMN61947.1"/>
    <property type="molecule type" value="Genomic_DNA"/>
</dbReference>
<evidence type="ECO:0000256" key="1">
    <source>
        <dbReference type="SAM" id="MobiDB-lite"/>
    </source>
</evidence>
<name>A0AA88DUB2_FICCA</name>